<accession>A0A8S1K6K9</accession>
<dbReference type="Proteomes" id="UP000692954">
    <property type="component" value="Unassembled WGS sequence"/>
</dbReference>
<keyword evidence="2" id="KW-1185">Reference proteome</keyword>
<dbReference type="AlphaFoldDB" id="A0A8S1K6K9"/>
<protein>
    <submittedName>
        <fullName evidence="1">Uncharacterized protein</fullName>
    </submittedName>
</protein>
<organism evidence="1 2">
    <name type="scientific">Paramecium sonneborni</name>
    <dbReference type="NCBI Taxonomy" id="65129"/>
    <lineage>
        <taxon>Eukaryota</taxon>
        <taxon>Sar</taxon>
        <taxon>Alveolata</taxon>
        <taxon>Ciliophora</taxon>
        <taxon>Intramacronucleata</taxon>
        <taxon>Oligohymenophorea</taxon>
        <taxon>Peniculida</taxon>
        <taxon>Parameciidae</taxon>
        <taxon>Paramecium</taxon>
    </lineage>
</organism>
<name>A0A8S1K6K9_9CILI</name>
<evidence type="ECO:0000313" key="2">
    <source>
        <dbReference type="Proteomes" id="UP000692954"/>
    </source>
</evidence>
<sequence>MGQSCASCQNKDEAPVVYDSMEKKDKFAEEDLDDSQEFDAKKKFLFQTNILNQLFILVYIEIKVQSECKFSSSLQILQFIKLKEKREDTLVINISAQLLQIKKNIINKKKINTKFNAIIFYINYFSTKGEMEGKLCCFRRTQKFLIGIQCNCNRILLNLVSITHNKIISKVFFSNFRQQQKSLAIREYKIFISDCFMIKNCRIIFKLRIQRVCQNELEISSQMIQLYINTGKQKQNKILYF</sequence>
<reference evidence="1" key="1">
    <citation type="submission" date="2021-01" db="EMBL/GenBank/DDBJ databases">
        <authorList>
            <consortium name="Genoscope - CEA"/>
            <person name="William W."/>
        </authorList>
    </citation>
    <scope>NUCLEOTIDE SEQUENCE</scope>
</reference>
<comment type="caution">
    <text evidence="1">The sequence shown here is derived from an EMBL/GenBank/DDBJ whole genome shotgun (WGS) entry which is preliminary data.</text>
</comment>
<evidence type="ECO:0000313" key="1">
    <source>
        <dbReference type="EMBL" id="CAD8050013.1"/>
    </source>
</evidence>
<proteinExistence type="predicted"/>
<gene>
    <name evidence="1" type="ORF">PSON_ATCC_30995.1.T0040429</name>
</gene>
<dbReference type="EMBL" id="CAJJDN010000004">
    <property type="protein sequence ID" value="CAD8050013.1"/>
    <property type="molecule type" value="Genomic_DNA"/>
</dbReference>